<evidence type="ECO:0000313" key="2">
    <source>
        <dbReference type="EMBL" id="SFD60394.1"/>
    </source>
</evidence>
<feature type="transmembrane region" description="Helical" evidence="1">
    <location>
        <begin position="50"/>
        <end position="71"/>
    </location>
</feature>
<proteinExistence type="predicted"/>
<dbReference type="RefSeq" id="WP_090093999.1">
    <property type="nucleotide sequence ID" value="NZ_FOMN01000011.1"/>
</dbReference>
<evidence type="ECO:0000313" key="3">
    <source>
        <dbReference type="Proteomes" id="UP000199599"/>
    </source>
</evidence>
<name>A0A1I1TPE5_9LACO</name>
<dbReference type="Proteomes" id="UP000199599">
    <property type="component" value="Unassembled WGS sequence"/>
</dbReference>
<feature type="transmembrane region" description="Helical" evidence="1">
    <location>
        <begin position="12"/>
        <end position="38"/>
    </location>
</feature>
<gene>
    <name evidence="2" type="ORF">SAMN04487792_1538</name>
</gene>
<keyword evidence="1" id="KW-0472">Membrane</keyword>
<dbReference type="STRING" id="1505723.SAMN04487792_1538"/>
<protein>
    <submittedName>
        <fullName evidence="2">Uncharacterized protein</fullName>
    </submittedName>
</protein>
<evidence type="ECO:0000256" key="1">
    <source>
        <dbReference type="SAM" id="Phobius"/>
    </source>
</evidence>
<dbReference type="EMBL" id="FOMN01000011">
    <property type="protein sequence ID" value="SFD60394.1"/>
    <property type="molecule type" value="Genomic_DNA"/>
</dbReference>
<keyword evidence="1" id="KW-1133">Transmembrane helix</keyword>
<sequence length="73" mass="8184">MVDFMKQHKLIVIAISVFSLAILTLVLLAIIVNTFRIIGYPMSKSDVQDVSVAFVLFDFFLGIPIILTEILDI</sequence>
<reference evidence="3" key="1">
    <citation type="submission" date="2016-10" db="EMBL/GenBank/DDBJ databases">
        <authorList>
            <person name="Varghese N."/>
            <person name="Submissions S."/>
        </authorList>
    </citation>
    <scope>NUCLEOTIDE SEQUENCE [LARGE SCALE GENOMIC DNA]</scope>
    <source>
        <strain evidence="3">R-53102</strain>
    </source>
</reference>
<keyword evidence="1" id="KW-0812">Transmembrane</keyword>
<accession>A0A1I1TPE5</accession>
<dbReference type="AlphaFoldDB" id="A0A1I1TPE5"/>
<organism evidence="2 3">
    <name type="scientific">Lactobacillus bombicola</name>
    <dbReference type="NCBI Taxonomy" id="1505723"/>
    <lineage>
        <taxon>Bacteria</taxon>
        <taxon>Bacillati</taxon>
        <taxon>Bacillota</taxon>
        <taxon>Bacilli</taxon>
        <taxon>Lactobacillales</taxon>
        <taxon>Lactobacillaceae</taxon>
        <taxon>Lactobacillus</taxon>
    </lineage>
</organism>